<dbReference type="AlphaFoldDB" id="A0A1T4TDQ6"/>
<dbReference type="RefSeq" id="WP_078710409.1">
    <property type="nucleotide sequence ID" value="NZ_FUXL01000025.1"/>
</dbReference>
<keyword evidence="1" id="KW-0812">Transmembrane</keyword>
<gene>
    <name evidence="2" type="ORF">SAMN05428963_1253</name>
</gene>
<evidence type="ECO:0000256" key="1">
    <source>
        <dbReference type="SAM" id="Phobius"/>
    </source>
</evidence>
<feature type="transmembrane region" description="Helical" evidence="1">
    <location>
        <begin position="133"/>
        <end position="153"/>
    </location>
</feature>
<evidence type="ECO:0000313" key="3">
    <source>
        <dbReference type="Proteomes" id="UP000190135"/>
    </source>
</evidence>
<keyword evidence="1" id="KW-1133">Transmembrane helix</keyword>
<accession>A0A1T4TDQ6</accession>
<dbReference type="OrthoDB" id="8021111at2"/>
<dbReference type="STRING" id="1365950.SAMN05428963_1253"/>
<organism evidence="2 3">
    <name type="scientific">Consotaella salsifontis</name>
    <dbReference type="NCBI Taxonomy" id="1365950"/>
    <lineage>
        <taxon>Bacteria</taxon>
        <taxon>Pseudomonadati</taxon>
        <taxon>Pseudomonadota</taxon>
        <taxon>Alphaproteobacteria</taxon>
        <taxon>Hyphomicrobiales</taxon>
        <taxon>Aurantimonadaceae</taxon>
        <taxon>Consotaella</taxon>
    </lineage>
</organism>
<evidence type="ECO:0000313" key="2">
    <source>
        <dbReference type="EMBL" id="SKA38318.1"/>
    </source>
</evidence>
<dbReference type="Pfam" id="PF19613">
    <property type="entry name" value="DUF6118"/>
    <property type="match status" value="1"/>
</dbReference>
<dbReference type="Proteomes" id="UP000190135">
    <property type="component" value="Unassembled WGS sequence"/>
</dbReference>
<keyword evidence="1" id="KW-0472">Membrane</keyword>
<keyword evidence="3" id="KW-1185">Reference proteome</keyword>
<proteinExistence type="predicted"/>
<dbReference type="InterPro" id="IPR046121">
    <property type="entry name" value="DUF6118"/>
</dbReference>
<sequence length="230" mass="25010">MRQDEDAGGRVPPQDPATRAFEGLRAEVTVMRQAMEELPAALEGQRAPDYSSTLGQIAKNLHAAVVRIDALEKHTGAQLTPEAFGRQMHNARSEIFRPIQSDMREAERRVLDAANRLSMAAETIRDRGEQRKWLIGAAAAGVVAGLVLFPLLGRVLPEAIGTRMAALTMGDTRWNAGMSMMGAESPESWNFIAQAWTLADSNSEALDACRAQARETGEAQSCTVNVRPGR</sequence>
<name>A0A1T4TDQ6_9HYPH</name>
<reference evidence="3" key="1">
    <citation type="submission" date="2017-02" db="EMBL/GenBank/DDBJ databases">
        <authorList>
            <person name="Varghese N."/>
            <person name="Submissions S."/>
        </authorList>
    </citation>
    <scope>NUCLEOTIDE SEQUENCE [LARGE SCALE GENOMIC DNA]</scope>
    <source>
        <strain evidence="3">USBA 369</strain>
    </source>
</reference>
<protein>
    <submittedName>
        <fullName evidence="2">Uncharacterized protein</fullName>
    </submittedName>
</protein>
<dbReference type="EMBL" id="FUXL01000025">
    <property type="protein sequence ID" value="SKA38318.1"/>
    <property type="molecule type" value="Genomic_DNA"/>
</dbReference>